<sequence>MPRNTLGQTGLEVSRLGLGTVKFGRNTGVKYPSDFALPSDTQIRDLLHQAQQLGINFLDTAPAYGNSEQRLGKLLKQRHDWVICTKVGEEYNDGVSHFDFSSGHVQRSIERSLKSLNTDYLDIVLIHSDGDDEKILRSSDCIDTLLDLKDKGLIRAIGMSTKTVAGGLLAAQLLDIVMVTYNPAYPDEASVIDEANKLNKGVLIKKALNSGHISNTGGNPVRDNFEFIFSKEGADSIIVGTLNPQHLASNVAAAMEAL</sequence>
<dbReference type="SUPFAM" id="SSF51430">
    <property type="entry name" value="NAD(P)-linked oxidoreductase"/>
    <property type="match status" value="1"/>
</dbReference>
<dbReference type="InterPro" id="IPR020471">
    <property type="entry name" value="AKR"/>
</dbReference>
<dbReference type="InterPro" id="IPR036812">
    <property type="entry name" value="NAD(P)_OxRdtase_dom_sf"/>
</dbReference>
<organism evidence="2 3">
    <name type="scientific">SAR86 cluster bacterium</name>
    <dbReference type="NCBI Taxonomy" id="2030880"/>
    <lineage>
        <taxon>Bacteria</taxon>
        <taxon>Pseudomonadati</taxon>
        <taxon>Pseudomonadota</taxon>
        <taxon>Gammaproteobacteria</taxon>
        <taxon>SAR86 cluster</taxon>
    </lineage>
</organism>
<protein>
    <submittedName>
        <fullName evidence="2">Aldo/keto reductase</fullName>
    </submittedName>
</protein>
<reference evidence="3" key="1">
    <citation type="submission" date="2017-08" db="EMBL/GenBank/DDBJ databases">
        <title>A dynamic microbial community with high functional redundancy inhabits the cold, oxic subseafloor aquifer.</title>
        <authorList>
            <person name="Tully B.J."/>
            <person name="Wheat C.G."/>
            <person name="Glazer B.T."/>
            <person name="Huber J.A."/>
        </authorList>
    </citation>
    <scope>NUCLEOTIDE SEQUENCE [LARGE SCALE GENOMIC DNA]</scope>
</reference>
<dbReference type="GO" id="GO:0016491">
    <property type="term" value="F:oxidoreductase activity"/>
    <property type="evidence" value="ECO:0007669"/>
    <property type="project" value="InterPro"/>
</dbReference>
<evidence type="ECO:0000313" key="2">
    <source>
        <dbReference type="EMBL" id="PCH63156.1"/>
    </source>
</evidence>
<dbReference type="EMBL" id="NVQR01000025">
    <property type="protein sequence ID" value="PCH63156.1"/>
    <property type="molecule type" value="Genomic_DNA"/>
</dbReference>
<evidence type="ECO:0000313" key="3">
    <source>
        <dbReference type="Proteomes" id="UP000218172"/>
    </source>
</evidence>
<proteinExistence type="predicted"/>
<dbReference type="InterPro" id="IPR023210">
    <property type="entry name" value="NADP_OxRdtase_dom"/>
</dbReference>
<dbReference type="AlphaFoldDB" id="A0A2A4MU91"/>
<dbReference type="Gene3D" id="3.20.20.100">
    <property type="entry name" value="NADP-dependent oxidoreductase domain"/>
    <property type="match status" value="1"/>
</dbReference>
<dbReference type="PANTHER" id="PTHR43312">
    <property type="entry name" value="D-THREO-ALDOSE 1-DEHYDROGENASE"/>
    <property type="match status" value="1"/>
</dbReference>
<gene>
    <name evidence="2" type="ORF">COC19_01565</name>
</gene>
<comment type="caution">
    <text evidence="2">The sequence shown here is derived from an EMBL/GenBank/DDBJ whole genome shotgun (WGS) entry which is preliminary data.</text>
</comment>
<accession>A0A2A4MU91</accession>
<feature type="domain" description="NADP-dependent oxidoreductase" evidence="1">
    <location>
        <begin position="15"/>
        <end position="215"/>
    </location>
</feature>
<dbReference type="PRINTS" id="PR00069">
    <property type="entry name" value="ALDKETRDTASE"/>
</dbReference>
<dbReference type="Pfam" id="PF00248">
    <property type="entry name" value="Aldo_ket_red"/>
    <property type="match status" value="1"/>
</dbReference>
<dbReference type="InterPro" id="IPR053135">
    <property type="entry name" value="AKR2_Oxidoreductase"/>
</dbReference>
<evidence type="ECO:0000259" key="1">
    <source>
        <dbReference type="Pfam" id="PF00248"/>
    </source>
</evidence>
<dbReference type="PANTHER" id="PTHR43312:SF1">
    <property type="entry name" value="NADP-DEPENDENT OXIDOREDUCTASE DOMAIN-CONTAINING PROTEIN"/>
    <property type="match status" value="1"/>
</dbReference>
<name>A0A2A4MU91_9GAMM</name>
<dbReference type="CDD" id="cd19095">
    <property type="entry name" value="AKR_PA4992-like"/>
    <property type="match status" value="1"/>
</dbReference>
<dbReference type="Proteomes" id="UP000218172">
    <property type="component" value="Unassembled WGS sequence"/>
</dbReference>